<dbReference type="Pfam" id="PF00561">
    <property type="entry name" value="Abhydrolase_1"/>
    <property type="match status" value="1"/>
</dbReference>
<comment type="similarity">
    <text evidence="1">Belongs to the peptidase S33 family.</text>
</comment>
<dbReference type="PANTHER" id="PTHR43798:SF31">
    <property type="entry name" value="AB HYDROLASE SUPERFAMILY PROTEIN YCLE"/>
    <property type="match status" value="1"/>
</dbReference>
<dbReference type="PROSITE" id="PS51257">
    <property type="entry name" value="PROKAR_LIPOPROTEIN"/>
    <property type="match status" value="1"/>
</dbReference>
<dbReference type="GO" id="GO:0008233">
    <property type="term" value="F:peptidase activity"/>
    <property type="evidence" value="ECO:0007669"/>
    <property type="project" value="InterPro"/>
</dbReference>
<dbReference type="InterPro" id="IPR002410">
    <property type="entry name" value="Peptidase_S33"/>
</dbReference>
<dbReference type="PANTHER" id="PTHR43798">
    <property type="entry name" value="MONOACYLGLYCEROL LIPASE"/>
    <property type="match status" value="1"/>
</dbReference>
<dbReference type="GO" id="GO:0016020">
    <property type="term" value="C:membrane"/>
    <property type="evidence" value="ECO:0007669"/>
    <property type="project" value="TreeGrafter"/>
</dbReference>
<reference evidence="5 6" key="1">
    <citation type="submission" date="2018-06" db="EMBL/GenBank/DDBJ databases">
        <title>Mucibacter soli gen. nov., sp. nov., a new member of the family Chitinophagaceae producing mucin.</title>
        <authorList>
            <person name="Kim M.-K."/>
            <person name="Park S."/>
            <person name="Kim T.-S."/>
            <person name="Joung Y."/>
            <person name="Han J.-H."/>
            <person name="Kim S.B."/>
        </authorList>
    </citation>
    <scope>NUCLEOTIDE SEQUENCE [LARGE SCALE GENOMIC DNA]</scope>
    <source>
        <strain evidence="5 6">R1-15</strain>
    </source>
</reference>
<dbReference type="InterPro" id="IPR000073">
    <property type="entry name" value="AB_hydrolase_1"/>
</dbReference>
<dbReference type="InterPro" id="IPR029058">
    <property type="entry name" value="AB_hydrolase_fold"/>
</dbReference>
<evidence type="ECO:0000256" key="1">
    <source>
        <dbReference type="ARBA" id="ARBA00010088"/>
    </source>
</evidence>
<dbReference type="AlphaFoldDB" id="A0A2W2AL86"/>
<protein>
    <submittedName>
        <fullName evidence="5">Alpha/beta hydrolase</fullName>
    </submittedName>
</protein>
<comment type="caution">
    <text evidence="5">The sequence shown here is derived from an EMBL/GenBank/DDBJ whole genome shotgun (WGS) entry which is preliminary data.</text>
</comment>
<dbReference type="PRINTS" id="PR00111">
    <property type="entry name" value="ABHYDROLASE"/>
</dbReference>
<keyword evidence="6" id="KW-1185">Reference proteome</keyword>
<dbReference type="GO" id="GO:0006508">
    <property type="term" value="P:proteolysis"/>
    <property type="evidence" value="ECO:0007669"/>
    <property type="project" value="InterPro"/>
</dbReference>
<dbReference type="Gene3D" id="3.40.50.1820">
    <property type="entry name" value="alpha/beta hydrolase"/>
    <property type="match status" value="1"/>
</dbReference>
<feature type="domain" description="AB hydrolase-1" evidence="4">
    <location>
        <begin position="53"/>
        <end position="289"/>
    </location>
</feature>
<evidence type="ECO:0000313" key="5">
    <source>
        <dbReference type="EMBL" id="PZF74342.1"/>
    </source>
</evidence>
<evidence type="ECO:0000256" key="3">
    <source>
        <dbReference type="SAM" id="SignalP"/>
    </source>
</evidence>
<dbReference type="OrthoDB" id="9796770at2"/>
<sequence>MRLLLIIITILFTSCNFCLAQNTTAKKINDNTFITSDGVALYLKVSGNGAPCIFIHGGPGAWSKSFEDMGGNALEQKLTMYYFDQRGCGRSQSPTDGNYTMERMIRDIEELRTITGSEKVYLIAHSFGGVLAFNYAKRYPQHVNGLILLNATLDLRNSLSNQIAYVDTLLKKHISTTENDSLMAHFFKARKLLKQADKDYKMLSDNKSSVAKIDSIDDATRNSAFAQVALTMPEYTVDFTKQTSQVNVPVLIISGSRDHSIGPDHYKRFHFPNQRVKLINGGHILYFEENGVFVNAMFDFIR</sequence>
<proteinExistence type="inferred from homology"/>
<dbReference type="EMBL" id="QKTW01000003">
    <property type="protein sequence ID" value="PZF74342.1"/>
    <property type="molecule type" value="Genomic_DNA"/>
</dbReference>
<dbReference type="InterPro" id="IPR050266">
    <property type="entry name" value="AB_hydrolase_sf"/>
</dbReference>
<evidence type="ECO:0000259" key="4">
    <source>
        <dbReference type="Pfam" id="PF00561"/>
    </source>
</evidence>
<evidence type="ECO:0000313" key="6">
    <source>
        <dbReference type="Proteomes" id="UP000248745"/>
    </source>
</evidence>
<organism evidence="5 6">
    <name type="scientific">Taibaiella soli</name>
    <dbReference type="NCBI Taxonomy" id="1649169"/>
    <lineage>
        <taxon>Bacteria</taxon>
        <taxon>Pseudomonadati</taxon>
        <taxon>Bacteroidota</taxon>
        <taxon>Chitinophagia</taxon>
        <taxon>Chitinophagales</taxon>
        <taxon>Chitinophagaceae</taxon>
        <taxon>Taibaiella</taxon>
    </lineage>
</organism>
<dbReference type="Proteomes" id="UP000248745">
    <property type="component" value="Unassembled WGS sequence"/>
</dbReference>
<feature type="signal peptide" evidence="3">
    <location>
        <begin position="1"/>
        <end position="20"/>
    </location>
</feature>
<keyword evidence="3" id="KW-0732">Signal</keyword>
<keyword evidence="2 5" id="KW-0378">Hydrolase</keyword>
<feature type="chain" id="PRO_5015845204" evidence="3">
    <location>
        <begin position="21"/>
        <end position="302"/>
    </location>
</feature>
<evidence type="ECO:0000256" key="2">
    <source>
        <dbReference type="ARBA" id="ARBA00022801"/>
    </source>
</evidence>
<accession>A0A2W2AL86</accession>
<dbReference type="RefSeq" id="WP_110997179.1">
    <property type="nucleotide sequence ID" value="NZ_QKTW01000003.1"/>
</dbReference>
<gene>
    <name evidence="5" type="ORF">DN068_01815</name>
</gene>
<dbReference type="SUPFAM" id="SSF53474">
    <property type="entry name" value="alpha/beta-Hydrolases"/>
    <property type="match status" value="1"/>
</dbReference>
<name>A0A2W2AL86_9BACT</name>
<dbReference type="PRINTS" id="PR00793">
    <property type="entry name" value="PROAMNOPTASE"/>
</dbReference>